<protein>
    <submittedName>
        <fullName evidence="8">TetR family transcriptional regulator</fullName>
    </submittedName>
</protein>
<feature type="domain" description="HTH tetR-type" evidence="7">
    <location>
        <begin position="4"/>
        <end position="64"/>
    </location>
</feature>
<dbReference type="STRING" id="1230458.C484_06162"/>
<dbReference type="RefSeq" id="WP_006825059.1">
    <property type="nucleotide sequence ID" value="NZ_AOIL01000017.1"/>
</dbReference>
<keyword evidence="4" id="KW-0804">Transcription</keyword>
<dbReference type="PATRIC" id="fig|1230458.4.peg.1246"/>
<dbReference type="SUPFAM" id="SSF46689">
    <property type="entry name" value="Homeodomain-like"/>
    <property type="match status" value="1"/>
</dbReference>
<dbReference type="GO" id="GO:0000976">
    <property type="term" value="F:transcription cis-regulatory region binding"/>
    <property type="evidence" value="ECO:0007669"/>
    <property type="project" value="TreeGrafter"/>
</dbReference>
<feature type="compositionally biased region" description="Basic and acidic residues" evidence="6">
    <location>
        <begin position="284"/>
        <end position="293"/>
    </location>
</feature>
<dbReference type="InterPro" id="IPR050109">
    <property type="entry name" value="HTH-type_TetR-like_transc_reg"/>
</dbReference>
<dbReference type="InterPro" id="IPR039538">
    <property type="entry name" value="BetI_C"/>
</dbReference>
<feature type="region of interest" description="Disordered" evidence="6">
    <location>
        <begin position="203"/>
        <end position="293"/>
    </location>
</feature>
<feature type="compositionally biased region" description="Acidic residues" evidence="6">
    <location>
        <begin position="237"/>
        <end position="250"/>
    </location>
</feature>
<dbReference type="InterPro" id="IPR036271">
    <property type="entry name" value="Tet_transcr_reg_TetR-rel_C_sf"/>
</dbReference>
<evidence type="ECO:0000313" key="9">
    <source>
        <dbReference type="Proteomes" id="UP000011648"/>
    </source>
</evidence>
<dbReference type="AlphaFoldDB" id="M0A717"/>
<dbReference type="Pfam" id="PF00440">
    <property type="entry name" value="TetR_N"/>
    <property type="match status" value="1"/>
</dbReference>
<dbReference type="PROSITE" id="PS50977">
    <property type="entry name" value="HTH_TETR_2"/>
    <property type="match status" value="1"/>
</dbReference>
<dbReference type="InterPro" id="IPR001647">
    <property type="entry name" value="HTH_TetR"/>
</dbReference>
<dbReference type="Proteomes" id="UP000011648">
    <property type="component" value="Unassembled WGS sequence"/>
</dbReference>
<dbReference type="Pfam" id="PF13977">
    <property type="entry name" value="TetR_C_6"/>
    <property type="match status" value="1"/>
</dbReference>
<evidence type="ECO:0000256" key="2">
    <source>
        <dbReference type="ARBA" id="ARBA00023015"/>
    </source>
</evidence>
<keyword evidence="9" id="KW-1185">Reference proteome</keyword>
<dbReference type="Gene3D" id="1.10.357.10">
    <property type="entry name" value="Tetracycline Repressor, domain 2"/>
    <property type="match status" value="1"/>
</dbReference>
<dbReference type="PANTHER" id="PTHR30055">
    <property type="entry name" value="HTH-TYPE TRANSCRIPTIONAL REGULATOR RUTR"/>
    <property type="match status" value="1"/>
</dbReference>
<dbReference type="SUPFAM" id="SSF48498">
    <property type="entry name" value="Tetracyclin repressor-like, C-terminal domain"/>
    <property type="match status" value="1"/>
</dbReference>
<keyword evidence="3 5" id="KW-0238">DNA-binding</keyword>
<dbReference type="EMBL" id="AOIL01000017">
    <property type="protein sequence ID" value="ELY94535.1"/>
    <property type="molecule type" value="Genomic_DNA"/>
</dbReference>
<dbReference type="GO" id="GO:0003700">
    <property type="term" value="F:DNA-binding transcription factor activity"/>
    <property type="evidence" value="ECO:0007669"/>
    <property type="project" value="TreeGrafter"/>
</dbReference>
<evidence type="ECO:0000259" key="7">
    <source>
        <dbReference type="PROSITE" id="PS50977"/>
    </source>
</evidence>
<evidence type="ECO:0000313" key="8">
    <source>
        <dbReference type="EMBL" id="ELY94535.1"/>
    </source>
</evidence>
<reference evidence="8 9" key="1">
    <citation type="journal article" date="2014" name="PLoS Genet.">
        <title>Phylogenetically driven sequencing of extremely halophilic archaea reveals strategies for static and dynamic osmo-response.</title>
        <authorList>
            <person name="Becker E.A."/>
            <person name="Seitzer P.M."/>
            <person name="Tritt A."/>
            <person name="Larsen D."/>
            <person name="Krusor M."/>
            <person name="Yao A.I."/>
            <person name="Wu D."/>
            <person name="Madern D."/>
            <person name="Eisen J.A."/>
            <person name="Darling A.E."/>
            <person name="Facciotti M.T."/>
        </authorList>
    </citation>
    <scope>NUCLEOTIDE SEQUENCE [LARGE SCALE GENOMIC DNA]</scope>
    <source>
        <strain evidence="8 9">DSM 12281</strain>
    </source>
</reference>
<gene>
    <name evidence="8" type="ORF">C484_06162</name>
</gene>
<keyword evidence="1" id="KW-0678">Repressor</keyword>
<organism evidence="8 9">
    <name type="scientific">Natrialba taiwanensis DSM 12281</name>
    <dbReference type="NCBI Taxonomy" id="1230458"/>
    <lineage>
        <taxon>Archaea</taxon>
        <taxon>Methanobacteriati</taxon>
        <taxon>Methanobacteriota</taxon>
        <taxon>Stenosarchaea group</taxon>
        <taxon>Halobacteria</taxon>
        <taxon>Halobacteriales</taxon>
        <taxon>Natrialbaceae</taxon>
        <taxon>Natrialba</taxon>
    </lineage>
</organism>
<evidence type="ECO:0000256" key="6">
    <source>
        <dbReference type="SAM" id="MobiDB-lite"/>
    </source>
</evidence>
<evidence type="ECO:0000256" key="5">
    <source>
        <dbReference type="PROSITE-ProRule" id="PRU00335"/>
    </source>
</evidence>
<evidence type="ECO:0000256" key="1">
    <source>
        <dbReference type="ARBA" id="ARBA00022491"/>
    </source>
</evidence>
<keyword evidence="2" id="KW-0805">Transcription regulation</keyword>
<proteinExistence type="predicted"/>
<evidence type="ECO:0000256" key="4">
    <source>
        <dbReference type="ARBA" id="ARBA00023163"/>
    </source>
</evidence>
<dbReference type="OrthoDB" id="135877at2157"/>
<sequence length="293" mass="32948">MTETDVRDAIMTATYEALCEHGYTDLTAQHIADRTDKSKSLLFYHYDSKEDLIADFMGYLTEWFDERVAQTAEQPPVDRLAMIVDWFLYGSPDADDERRSFHTAMLELRTQAPHNEQYLEQLRRSDDHLRETIEEILADGIEAGQFVDHDTEEMALLLIATLDGARIRQLTLDRDRYLDQVRASTVTRLFADILAPDIEFPSKLSRDDISPAHVSVEPGSEGERDAENETGAGSEDAGNDGDETTVESESEANTSESESERKSNADDTGTGREPNQDTSTSQDPNRDTTDPTE</sequence>
<dbReference type="InterPro" id="IPR009057">
    <property type="entry name" value="Homeodomain-like_sf"/>
</dbReference>
<comment type="caution">
    <text evidence="8">The sequence shown here is derived from an EMBL/GenBank/DDBJ whole genome shotgun (WGS) entry which is preliminary data.</text>
</comment>
<name>M0A717_9EURY</name>
<dbReference type="PANTHER" id="PTHR30055:SF234">
    <property type="entry name" value="HTH-TYPE TRANSCRIPTIONAL REGULATOR BETI"/>
    <property type="match status" value="1"/>
</dbReference>
<feature type="DNA-binding region" description="H-T-H motif" evidence="5">
    <location>
        <begin position="27"/>
        <end position="46"/>
    </location>
</feature>
<dbReference type="PRINTS" id="PR00455">
    <property type="entry name" value="HTHTETR"/>
</dbReference>
<accession>M0A717</accession>
<evidence type="ECO:0000256" key="3">
    <source>
        <dbReference type="ARBA" id="ARBA00023125"/>
    </source>
</evidence>